<feature type="compositionally biased region" description="Low complexity" evidence="1">
    <location>
        <begin position="61"/>
        <end position="75"/>
    </location>
</feature>
<keyword evidence="3" id="KW-1185">Reference proteome</keyword>
<evidence type="ECO:0000313" key="3">
    <source>
        <dbReference type="Proteomes" id="UP000657574"/>
    </source>
</evidence>
<proteinExistence type="predicted"/>
<evidence type="ECO:0000313" key="2">
    <source>
        <dbReference type="EMBL" id="GGJ61548.1"/>
    </source>
</evidence>
<dbReference type="EMBL" id="BMQA01000068">
    <property type="protein sequence ID" value="GGJ61548.1"/>
    <property type="molecule type" value="Genomic_DNA"/>
</dbReference>
<gene>
    <name evidence="2" type="ORF">GCM10010121_085170</name>
</gene>
<accession>A0A917P4N0</accession>
<evidence type="ECO:0000256" key="1">
    <source>
        <dbReference type="SAM" id="MobiDB-lite"/>
    </source>
</evidence>
<organism evidence="2 3">
    <name type="scientific">Streptomyces brasiliensis</name>
    <dbReference type="NCBI Taxonomy" id="1954"/>
    <lineage>
        <taxon>Bacteria</taxon>
        <taxon>Bacillati</taxon>
        <taxon>Actinomycetota</taxon>
        <taxon>Actinomycetes</taxon>
        <taxon>Kitasatosporales</taxon>
        <taxon>Streptomycetaceae</taxon>
        <taxon>Streptomyces</taxon>
    </lineage>
</organism>
<dbReference type="Proteomes" id="UP000657574">
    <property type="component" value="Unassembled WGS sequence"/>
</dbReference>
<reference evidence="2" key="2">
    <citation type="submission" date="2020-09" db="EMBL/GenBank/DDBJ databases">
        <authorList>
            <person name="Sun Q."/>
            <person name="Ohkuma M."/>
        </authorList>
    </citation>
    <scope>NUCLEOTIDE SEQUENCE</scope>
    <source>
        <strain evidence="2">JCM 3086</strain>
    </source>
</reference>
<dbReference type="AlphaFoldDB" id="A0A917P4N0"/>
<sequence length="101" mass="10014">MMSDLGPAAEVAAAVAGIKPVQSGLVDVAPHGAEAWDGPAHLIGGEREDVQPDGGAGGQQGAVAQRADAAWAGDARMPHDHDAGTGAGSKSNRGTPVSRRL</sequence>
<name>A0A917P4N0_9ACTN</name>
<feature type="region of interest" description="Disordered" evidence="1">
    <location>
        <begin position="35"/>
        <end position="101"/>
    </location>
</feature>
<protein>
    <submittedName>
        <fullName evidence="2">Uncharacterized protein</fullName>
    </submittedName>
</protein>
<reference evidence="2" key="1">
    <citation type="journal article" date="2014" name="Int. J. Syst. Evol. Microbiol.">
        <title>Complete genome sequence of Corynebacterium casei LMG S-19264T (=DSM 44701T), isolated from a smear-ripened cheese.</title>
        <authorList>
            <consortium name="US DOE Joint Genome Institute (JGI-PGF)"/>
            <person name="Walter F."/>
            <person name="Albersmeier A."/>
            <person name="Kalinowski J."/>
            <person name="Ruckert C."/>
        </authorList>
    </citation>
    <scope>NUCLEOTIDE SEQUENCE</scope>
    <source>
        <strain evidence="2">JCM 3086</strain>
    </source>
</reference>
<comment type="caution">
    <text evidence="2">The sequence shown here is derived from an EMBL/GenBank/DDBJ whole genome shotgun (WGS) entry which is preliminary data.</text>
</comment>